<organism evidence="2 3">
    <name type="scientific">Staphylococcus agnetis</name>
    <dbReference type="NCBI Taxonomy" id="985762"/>
    <lineage>
        <taxon>Bacteria</taxon>
        <taxon>Bacillati</taxon>
        <taxon>Bacillota</taxon>
        <taxon>Bacilli</taxon>
        <taxon>Bacillales</taxon>
        <taxon>Staphylococcaceae</taxon>
        <taxon>Staphylococcus</taxon>
    </lineage>
</organism>
<proteinExistence type="predicted"/>
<dbReference type="NCBIfam" id="TIGR01218">
    <property type="entry name" value="Gpos_tandem_5TM"/>
    <property type="match status" value="1"/>
</dbReference>
<dbReference type="EMBL" id="CP094809">
    <property type="protein sequence ID" value="UXU56324.1"/>
    <property type="molecule type" value="Genomic_DNA"/>
</dbReference>
<accession>A0ABD7TS28</accession>
<evidence type="ECO:0000313" key="3">
    <source>
        <dbReference type="Proteomes" id="UP001065705"/>
    </source>
</evidence>
<dbReference type="Proteomes" id="UP001065705">
    <property type="component" value="Chromosome"/>
</dbReference>
<feature type="transmembrane region" description="Helical" evidence="1">
    <location>
        <begin position="77"/>
        <end position="95"/>
    </location>
</feature>
<gene>
    <name evidence="2" type="ORF">MUA95_07025</name>
</gene>
<dbReference type="AlphaFoldDB" id="A0ABD7TS28"/>
<keyword evidence="1" id="KW-0472">Membrane</keyword>
<evidence type="ECO:0000313" key="2">
    <source>
        <dbReference type="EMBL" id="UXU56324.1"/>
    </source>
</evidence>
<dbReference type="Pfam" id="PF04276">
    <property type="entry name" value="DUF443"/>
    <property type="match status" value="1"/>
</dbReference>
<feature type="transmembrane region" description="Helical" evidence="1">
    <location>
        <begin position="107"/>
        <end position="127"/>
    </location>
</feature>
<protein>
    <submittedName>
        <fullName evidence="2">DUF443 domain-containing protein</fullName>
    </submittedName>
</protein>
<evidence type="ECO:0000256" key="1">
    <source>
        <dbReference type="SAM" id="Phobius"/>
    </source>
</evidence>
<feature type="transmembrane region" description="Helical" evidence="1">
    <location>
        <begin position="148"/>
        <end position="170"/>
    </location>
</feature>
<keyword evidence="1" id="KW-1133">Transmembrane helix</keyword>
<reference evidence="2" key="1">
    <citation type="submission" date="2022-03" db="EMBL/GenBank/DDBJ databases">
        <title>Comparative Genomics of East African Camel-Associated Staphylococcaceae spp.: Diversity and Inheritance of Traits Involved in Host-Pathogen Interactions.</title>
        <authorList>
            <person name="Akarsu H."/>
            <person name="Liljander A."/>
            <person name="Younan M."/>
            <person name="Brodard I."/>
            <person name="Glucks I."/>
            <person name="Labroussaa F."/>
            <person name="Overesch G."/>
            <person name="Kuhnert P."/>
            <person name="Perreten V."/>
            <person name="Drexler J.F."/>
            <person name="Corman V.M."/>
            <person name="Falquet L."/>
            <person name="Jores J."/>
        </authorList>
    </citation>
    <scope>NUCLEOTIDE SEQUENCE</scope>
    <source>
        <strain evidence="2">IVB6197</strain>
    </source>
</reference>
<dbReference type="InterPro" id="IPR005915">
    <property type="entry name" value="Tandem_5TM"/>
</dbReference>
<dbReference type="Gene3D" id="1.20.1740.10">
    <property type="entry name" value="Amino acid/polyamine transporter I"/>
    <property type="match status" value="1"/>
</dbReference>
<feature type="transmembrane region" description="Helical" evidence="1">
    <location>
        <begin position="182"/>
        <end position="200"/>
    </location>
</feature>
<keyword evidence="1" id="KW-0812">Transmembrane</keyword>
<sequence>MRKQKVNGTIEHVHKNYRYKIYKTDQGTYLIDFQQHVLSYILPFLNWFPLKVCKLNEDEYKSLKVSTKHRKHNKNDVLMMGGISVLLSSLIRPLIHISTHSFNFKMAIGIVSVVFLAVILFYAYLHFKLKLENYNFKRSQLYLRLRPSFKFKFTFVLVSLFICAFIYSFIVDILTTNQFNMIIFIVFVSFLFIIGLLNSVPCNIGKVKAVLYVKD</sequence>
<name>A0ABD7TS28_9STAP</name>
<dbReference type="RefSeq" id="WP_262617693.1">
    <property type="nucleotide sequence ID" value="NZ_CP094808.1"/>
</dbReference>